<sequence length="130" mass="14217">MVLLHLSLLRSMSLCSWCASNTAQGPRVLRPNPSQWKTWCPSSQGASADTPTELLSSSPPTGDSQGLNQSPCPGLTSLCSILHRGLSCGSETQPDHTSLMSTICQGQFVILIMTLKTNFFFLWTILWTHH</sequence>
<keyword evidence="2" id="KW-1133">Transmembrane helix</keyword>
<dbReference type="AlphaFoldDB" id="A0A7J8C8W1"/>
<dbReference type="Proteomes" id="UP000550707">
    <property type="component" value="Unassembled WGS sequence"/>
</dbReference>
<feature type="compositionally biased region" description="Polar residues" evidence="1">
    <location>
        <begin position="32"/>
        <end position="69"/>
    </location>
</feature>
<feature type="transmembrane region" description="Helical" evidence="2">
    <location>
        <begin position="108"/>
        <end position="127"/>
    </location>
</feature>
<evidence type="ECO:0000313" key="5">
    <source>
        <dbReference type="Proteomes" id="UP000550707"/>
    </source>
</evidence>
<keyword evidence="2" id="KW-0472">Membrane</keyword>
<evidence type="ECO:0000313" key="4">
    <source>
        <dbReference type="EMBL" id="KAF6407252.1"/>
    </source>
</evidence>
<comment type="caution">
    <text evidence="4">The sequence shown here is derived from an EMBL/GenBank/DDBJ whole genome shotgun (WGS) entry which is preliminary data.</text>
</comment>
<proteinExistence type="predicted"/>
<protein>
    <recommendedName>
        <fullName evidence="6">Secreted protein</fullName>
    </recommendedName>
</protein>
<evidence type="ECO:0008006" key="6">
    <source>
        <dbReference type="Google" id="ProtNLM"/>
    </source>
</evidence>
<feature type="chain" id="PRO_5029744056" description="Secreted protein" evidence="3">
    <location>
        <begin position="19"/>
        <end position="130"/>
    </location>
</feature>
<dbReference type="InParanoid" id="A0A7J8C8W1"/>
<organism evidence="4 5">
    <name type="scientific">Molossus molossus</name>
    <name type="common">Pallas' mastiff bat</name>
    <name type="synonym">Vespertilio molossus</name>
    <dbReference type="NCBI Taxonomy" id="27622"/>
    <lineage>
        <taxon>Eukaryota</taxon>
        <taxon>Metazoa</taxon>
        <taxon>Chordata</taxon>
        <taxon>Craniata</taxon>
        <taxon>Vertebrata</taxon>
        <taxon>Euteleostomi</taxon>
        <taxon>Mammalia</taxon>
        <taxon>Eutheria</taxon>
        <taxon>Laurasiatheria</taxon>
        <taxon>Chiroptera</taxon>
        <taxon>Yangochiroptera</taxon>
        <taxon>Molossidae</taxon>
        <taxon>Molossus</taxon>
    </lineage>
</organism>
<reference evidence="4 5" key="1">
    <citation type="journal article" date="2020" name="Nature">
        <title>Six reference-quality genomes reveal evolution of bat adaptations.</title>
        <authorList>
            <person name="Jebb D."/>
            <person name="Huang Z."/>
            <person name="Pippel M."/>
            <person name="Hughes G.M."/>
            <person name="Lavrichenko K."/>
            <person name="Devanna P."/>
            <person name="Winkler S."/>
            <person name="Jermiin L.S."/>
            <person name="Skirmuntt E.C."/>
            <person name="Katzourakis A."/>
            <person name="Burkitt-Gray L."/>
            <person name="Ray D.A."/>
            <person name="Sullivan K.A.M."/>
            <person name="Roscito J.G."/>
            <person name="Kirilenko B.M."/>
            <person name="Davalos L.M."/>
            <person name="Corthals A.P."/>
            <person name="Power M.L."/>
            <person name="Jones G."/>
            <person name="Ransome R.D."/>
            <person name="Dechmann D.K.N."/>
            <person name="Locatelli A.G."/>
            <person name="Puechmaille S.J."/>
            <person name="Fedrigo O."/>
            <person name="Jarvis E.D."/>
            <person name="Hiller M."/>
            <person name="Vernes S.C."/>
            <person name="Myers E.W."/>
            <person name="Teeling E.C."/>
        </authorList>
    </citation>
    <scope>NUCLEOTIDE SEQUENCE [LARGE SCALE GENOMIC DNA]</scope>
    <source>
        <strain evidence="4">MMolMol1</strain>
        <tissue evidence="4">Muscle</tissue>
    </source>
</reference>
<evidence type="ECO:0000256" key="2">
    <source>
        <dbReference type="SAM" id="Phobius"/>
    </source>
</evidence>
<accession>A0A7J8C8W1</accession>
<dbReference type="EMBL" id="JACASF010000021">
    <property type="protein sequence ID" value="KAF6407252.1"/>
    <property type="molecule type" value="Genomic_DNA"/>
</dbReference>
<gene>
    <name evidence="4" type="ORF">HJG59_009912</name>
</gene>
<feature type="signal peptide" evidence="3">
    <location>
        <begin position="1"/>
        <end position="18"/>
    </location>
</feature>
<evidence type="ECO:0000256" key="1">
    <source>
        <dbReference type="SAM" id="MobiDB-lite"/>
    </source>
</evidence>
<name>A0A7J8C8W1_MOLMO</name>
<feature type="region of interest" description="Disordered" evidence="1">
    <location>
        <begin position="29"/>
        <end position="69"/>
    </location>
</feature>
<evidence type="ECO:0000256" key="3">
    <source>
        <dbReference type="SAM" id="SignalP"/>
    </source>
</evidence>
<keyword evidence="2" id="KW-0812">Transmembrane</keyword>
<keyword evidence="5" id="KW-1185">Reference proteome</keyword>
<keyword evidence="3" id="KW-0732">Signal</keyword>